<organism evidence="4 5">
    <name type="scientific">Mucilaginibacter gynuensis</name>
    <dbReference type="NCBI Taxonomy" id="1302236"/>
    <lineage>
        <taxon>Bacteria</taxon>
        <taxon>Pseudomonadati</taxon>
        <taxon>Bacteroidota</taxon>
        <taxon>Sphingobacteriia</taxon>
        <taxon>Sphingobacteriales</taxon>
        <taxon>Sphingobacteriaceae</taxon>
        <taxon>Mucilaginibacter</taxon>
    </lineage>
</organism>
<proteinExistence type="inferred from homology"/>
<dbReference type="SUPFAM" id="SSF51735">
    <property type="entry name" value="NAD(P)-binding Rossmann-fold domains"/>
    <property type="match status" value="1"/>
</dbReference>
<comment type="similarity">
    <text evidence="1 3">Belongs to the short-chain dehydrogenases/reductases (SDR) family.</text>
</comment>
<dbReference type="PRINTS" id="PR00081">
    <property type="entry name" value="GDHRDH"/>
</dbReference>
<protein>
    <submittedName>
        <fullName evidence="4">SDR family oxidoreductase</fullName>
    </submittedName>
</protein>
<dbReference type="Pfam" id="PF00106">
    <property type="entry name" value="adh_short"/>
    <property type="match status" value="1"/>
</dbReference>
<dbReference type="PRINTS" id="PR00080">
    <property type="entry name" value="SDRFAMILY"/>
</dbReference>
<dbReference type="CDD" id="cd05374">
    <property type="entry name" value="17beta-HSD-like_SDR_c"/>
    <property type="match status" value="1"/>
</dbReference>
<comment type="caution">
    <text evidence="4">The sequence shown here is derived from an EMBL/GenBank/DDBJ whole genome shotgun (WGS) entry which is preliminary data.</text>
</comment>
<gene>
    <name evidence="4" type="ORF">GCM10023149_16270</name>
</gene>
<dbReference type="InterPro" id="IPR002347">
    <property type="entry name" value="SDR_fam"/>
</dbReference>
<keyword evidence="5" id="KW-1185">Reference proteome</keyword>
<dbReference type="EMBL" id="BAABFT010000003">
    <property type="protein sequence ID" value="GAA4318262.1"/>
    <property type="molecule type" value="Genomic_DNA"/>
</dbReference>
<dbReference type="InterPro" id="IPR020904">
    <property type="entry name" value="Sc_DH/Rdtase_CS"/>
</dbReference>
<dbReference type="Gene3D" id="3.40.50.720">
    <property type="entry name" value="NAD(P)-binding Rossmann-like Domain"/>
    <property type="match status" value="1"/>
</dbReference>
<evidence type="ECO:0000313" key="4">
    <source>
        <dbReference type="EMBL" id="GAA4318262.1"/>
    </source>
</evidence>
<dbReference type="PANTHER" id="PTHR43976:SF16">
    <property type="entry name" value="SHORT-CHAIN DEHYDROGENASE_REDUCTASE FAMILY PROTEIN"/>
    <property type="match status" value="1"/>
</dbReference>
<dbReference type="Proteomes" id="UP001500582">
    <property type="component" value="Unassembled WGS sequence"/>
</dbReference>
<evidence type="ECO:0000256" key="1">
    <source>
        <dbReference type="ARBA" id="ARBA00006484"/>
    </source>
</evidence>
<reference evidence="5" key="1">
    <citation type="journal article" date="2019" name="Int. J. Syst. Evol. Microbiol.">
        <title>The Global Catalogue of Microorganisms (GCM) 10K type strain sequencing project: providing services to taxonomists for standard genome sequencing and annotation.</title>
        <authorList>
            <consortium name="The Broad Institute Genomics Platform"/>
            <consortium name="The Broad Institute Genome Sequencing Center for Infectious Disease"/>
            <person name="Wu L."/>
            <person name="Ma J."/>
        </authorList>
    </citation>
    <scope>NUCLEOTIDE SEQUENCE [LARGE SCALE GENOMIC DNA]</scope>
    <source>
        <strain evidence="5">JCM 17705</strain>
    </source>
</reference>
<evidence type="ECO:0000256" key="2">
    <source>
        <dbReference type="ARBA" id="ARBA00023002"/>
    </source>
</evidence>
<dbReference type="NCBIfam" id="NF006114">
    <property type="entry name" value="PRK08263.1"/>
    <property type="match status" value="1"/>
</dbReference>
<name>A0ABP8G665_9SPHI</name>
<accession>A0ABP8G665</accession>
<dbReference type="PANTHER" id="PTHR43976">
    <property type="entry name" value="SHORT CHAIN DEHYDROGENASE"/>
    <property type="match status" value="1"/>
</dbReference>
<evidence type="ECO:0000256" key="3">
    <source>
        <dbReference type="RuleBase" id="RU000363"/>
    </source>
</evidence>
<dbReference type="InterPro" id="IPR036291">
    <property type="entry name" value="NAD(P)-bd_dom_sf"/>
</dbReference>
<sequence length="262" mass="28620">MGFGKLWVEALLERGDNVAATSRTADAYQTLKERYGERFLPIQLDITDRSAAIAAVQRTKEHFGSLDVVINNAGYGLFGAIEEVDEQAVKDIFEANVFGTLWVTQGAVHIFREQKHGHIIQLSSVLGIWTLPTLGIYNATKFAVEGLSEALASEVEQFGIKVTLIEPNGFTTDFGGTSAVQSGSIPAYDDLKSSLAHTEGLLPEDYGDPKATVPAILQLIDETKPPLRLFLGKVGLPKTERVYAEKLHTWKSWDHVAIAAHG</sequence>
<evidence type="ECO:0000313" key="5">
    <source>
        <dbReference type="Proteomes" id="UP001500582"/>
    </source>
</evidence>
<dbReference type="PROSITE" id="PS00061">
    <property type="entry name" value="ADH_SHORT"/>
    <property type="match status" value="1"/>
</dbReference>
<dbReference type="InterPro" id="IPR051911">
    <property type="entry name" value="SDR_oxidoreductase"/>
</dbReference>
<keyword evidence="2" id="KW-0560">Oxidoreductase</keyword>